<protein>
    <recommendedName>
        <fullName evidence="4">Adhesin domain-containing protein</fullName>
    </recommendedName>
</protein>
<accession>A0ABN1IGZ6</accession>
<evidence type="ECO:0008006" key="4">
    <source>
        <dbReference type="Google" id="ProtNLM"/>
    </source>
</evidence>
<gene>
    <name evidence="2" type="ORF">GCM10009430_04840</name>
</gene>
<dbReference type="EMBL" id="BAAAGE010000001">
    <property type="protein sequence ID" value="GAA0713293.1"/>
    <property type="molecule type" value="Genomic_DNA"/>
</dbReference>
<dbReference type="Proteomes" id="UP001501758">
    <property type="component" value="Unassembled WGS sequence"/>
</dbReference>
<keyword evidence="3" id="KW-1185">Reference proteome</keyword>
<feature type="signal peptide" evidence="1">
    <location>
        <begin position="1"/>
        <end position="21"/>
    </location>
</feature>
<evidence type="ECO:0000313" key="3">
    <source>
        <dbReference type="Proteomes" id="UP001501758"/>
    </source>
</evidence>
<evidence type="ECO:0000256" key="1">
    <source>
        <dbReference type="SAM" id="SignalP"/>
    </source>
</evidence>
<proteinExistence type="predicted"/>
<comment type="caution">
    <text evidence="2">The sequence shown here is derived from an EMBL/GenBank/DDBJ whole genome shotgun (WGS) entry which is preliminary data.</text>
</comment>
<feature type="chain" id="PRO_5046726523" description="Adhesin domain-containing protein" evidence="1">
    <location>
        <begin position="22"/>
        <end position="206"/>
    </location>
</feature>
<reference evidence="2 3" key="1">
    <citation type="journal article" date="2019" name="Int. J. Syst. Evol. Microbiol.">
        <title>The Global Catalogue of Microorganisms (GCM) 10K type strain sequencing project: providing services to taxonomists for standard genome sequencing and annotation.</title>
        <authorList>
            <consortium name="The Broad Institute Genomics Platform"/>
            <consortium name="The Broad Institute Genome Sequencing Center for Infectious Disease"/>
            <person name="Wu L."/>
            <person name="Ma J."/>
        </authorList>
    </citation>
    <scope>NUCLEOTIDE SEQUENCE [LARGE SCALE GENOMIC DNA]</scope>
    <source>
        <strain evidence="2 3">JCM 15974</strain>
    </source>
</reference>
<name>A0ABN1IGZ6_9FLAO</name>
<evidence type="ECO:0000313" key="2">
    <source>
        <dbReference type="EMBL" id="GAA0713293.1"/>
    </source>
</evidence>
<keyword evidence="1" id="KW-0732">Signal</keyword>
<sequence>MRRLFSFFVLLLFWIPGFSQSTFDKTIDVTDISEIFIVLDNTFQIEVINTSENKVIVSAISEGEYQNNVLINVKRTQNTLFIEDDIQPFSEKHNDKLSAHKVIALKVKIQLPRHLDTTITSKLASLDLNGSLKSLFVELSSGDCLVQKFIGNAVINTLGGNIELHTKNAKVKAITKSGVISSDKISGKHQIELKSITGNISVYKTK</sequence>
<organism evidence="2 3">
    <name type="scientific">Aquimarina litoralis</name>
    <dbReference type="NCBI Taxonomy" id="584605"/>
    <lineage>
        <taxon>Bacteria</taxon>
        <taxon>Pseudomonadati</taxon>
        <taxon>Bacteroidota</taxon>
        <taxon>Flavobacteriia</taxon>
        <taxon>Flavobacteriales</taxon>
        <taxon>Flavobacteriaceae</taxon>
        <taxon>Aquimarina</taxon>
    </lineage>
</organism>
<dbReference type="RefSeq" id="WP_343910154.1">
    <property type="nucleotide sequence ID" value="NZ_BAAAGE010000001.1"/>
</dbReference>